<dbReference type="AlphaFoldDB" id="A0A318T3H4"/>
<comment type="caution">
    <text evidence="2">The sequence shown here is derived from an EMBL/GenBank/DDBJ whole genome shotgun (WGS) entry which is preliminary data.</text>
</comment>
<evidence type="ECO:0000313" key="2">
    <source>
        <dbReference type="EMBL" id="PYE84754.1"/>
    </source>
</evidence>
<dbReference type="Proteomes" id="UP000248311">
    <property type="component" value="Unassembled WGS sequence"/>
</dbReference>
<organism evidence="2 3">
    <name type="scientific">Pseudoroseicyclus aestuarii</name>
    <dbReference type="NCBI Taxonomy" id="1795041"/>
    <lineage>
        <taxon>Bacteria</taxon>
        <taxon>Pseudomonadati</taxon>
        <taxon>Pseudomonadota</taxon>
        <taxon>Alphaproteobacteria</taxon>
        <taxon>Rhodobacterales</taxon>
        <taxon>Paracoccaceae</taxon>
        <taxon>Pseudoroseicyclus</taxon>
    </lineage>
</organism>
<keyword evidence="1" id="KW-0732">Signal</keyword>
<protein>
    <recommendedName>
        <fullName evidence="4">YpeB-like protein with protease inhibitory function</fullName>
    </recommendedName>
</protein>
<dbReference type="EMBL" id="QJTE01000002">
    <property type="protein sequence ID" value="PYE84754.1"/>
    <property type="molecule type" value="Genomic_DNA"/>
</dbReference>
<keyword evidence="3" id="KW-1185">Reference proteome</keyword>
<evidence type="ECO:0008006" key="4">
    <source>
        <dbReference type="Google" id="ProtNLM"/>
    </source>
</evidence>
<name>A0A318T3H4_9RHOB</name>
<evidence type="ECO:0000256" key="1">
    <source>
        <dbReference type="SAM" id="SignalP"/>
    </source>
</evidence>
<feature type="chain" id="PRO_5016260054" description="YpeB-like protein with protease inhibitory function" evidence="1">
    <location>
        <begin position="26"/>
        <end position="108"/>
    </location>
</feature>
<feature type="signal peptide" evidence="1">
    <location>
        <begin position="1"/>
        <end position="25"/>
    </location>
</feature>
<gene>
    <name evidence="2" type="ORF">DFP88_102557</name>
</gene>
<evidence type="ECO:0000313" key="3">
    <source>
        <dbReference type="Proteomes" id="UP000248311"/>
    </source>
</evidence>
<dbReference type="RefSeq" id="WP_245904729.1">
    <property type="nucleotide sequence ID" value="NZ_QJTE01000002.1"/>
</dbReference>
<dbReference type="PROSITE" id="PS51257">
    <property type="entry name" value="PROKAR_LIPOPROTEIN"/>
    <property type="match status" value="1"/>
</dbReference>
<proteinExistence type="predicted"/>
<accession>A0A318T3H4</accession>
<reference evidence="2 3" key="1">
    <citation type="submission" date="2018-06" db="EMBL/GenBank/DDBJ databases">
        <title>Genomic Encyclopedia of Type Strains, Phase III (KMG-III): the genomes of soil and plant-associated and newly described type strains.</title>
        <authorList>
            <person name="Whitman W."/>
        </authorList>
    </citation>
    <scope>NUCLEOTIDE SEQUENCE [LARGE SCALE GENOMIC DNA]</scope>
    <source>
        <strain evidence="2 3">CECT 9025</strain>
    </source>
</reference>
<sequence length="108" mass="11476">MMSRQACCTALFVAACLAAAPPATAETARQGRCSDHQEMTSRLAERYGESRHAVALAQDNAVIEIFAADETGTWTITMTRPGGQTCMIAAGVAFEELKEALPNTDPQA</sequence>